<dbReference type="GO" id="GO:0001517">
    <property type="term" value="F:N-acetylglucosamine 6-O-sulfotransferase activity"/>
    <property type="evidence" value="ECO:0007669"/>
    <property type="project" value="TreeGrafter"/>
</dbReference>
<dbReference type="InterPro" id="IPR051135">
    <property type="entry name" value="Gal/GlcNAc/GalNAc_ST"/>
</dbReference>
<reference evidence="1 2" key="1">
    <citation type="journal article" date="2018" name="Arch. Microbiol.">
        <title>New insights into the metabolic potential of the phototrophic purple bacterium Rhodopila globiformis DSM 161(T) from its draft genome sequence and evidence for a vanadium-dependent nitrogenase.</title>
        <authorList>
            <person name="Imhoff J.F."/>
            <person name="Rahn T."/>
            <person name="Kunzel S."/>
            <person name="Neulinger S.C."/>
        </authorList>
    </citation>
    <scope>NUCLEOTIDE SEQUENCE [LARGE SCALE GENOMIC DNA]</scope>
    <source>
        <strain evidence="1 2">DSM 161</strain>
    </source>
</reference>
<comment type="caution">
    <text evidence="1">The sequence shown here is derived from an EMBL/GenBank/DDBJ whole genome shotgun (WGS) entry which is preliminary data.</text>
</comment>
<sequence length="579" mass="64750">MALRGHLDEVSHRRVYGWVIDTDHPESELQIVVTVDGHEYGRCAANQFRPNLKQHLGDGATGNHEFCLKFEPTLSPFRQHDVHVTVVGFPHQQLPGNQRIIPAATVTRSARAPLLVTSTGRSGTTMLMSEFLRHPQIVVADSHPYEIKLISYYASAFRALVSEADRENSTHPDQMFTGPNRYRIGHNPYFMSGLFGVIKNDERMAHLFERVIPSALARDFRDFIDRYYQLVSEDQGKADARFFAEKCDIDEAAREGARMFYMPVREVVMVRDARDLLCSAKAFWKHSLEDALRTLESTLPRLADISRAAGEDTLIVRYEDLIRDPVETRRRMYQFIGIDLPAAASSGDALFGVHGTSRDAAASVGRWQQDLEEAEIDRCEDLFADYLTCFGYGRRNVAGPNNGRLHVVPNADMHRYLNASTFPGPNRTQLTAIADRSAPSPEFAAHLLAGWSGLEQGWVWSNAERSTIRLEWPPGATCCRLVLVGRPFVSGTRTGSQRLIVGVDNVPFGQVTISRFAAIEINLAERPAENASQLTITLDLPDAARPIELDPKSTEKRLLGFALERIIVCCDGDSDMIAP</sequence>
<evidence type="ECO:0000313" key="2">
    <source>
        <dbReference type="Proteomes" id="UP000239724"/>
    </source>
</evidence>
<dbReference type="Pfam" id="PF13469">
    <property type="entry name" value="Sulfotransfer_3"/>
    <property type="match status" value="1"/>
</dbReference>
<dbReference type="PANTHER" id="PTHR10704">
    <property type="entry name" value="CARBOHYDRATE SULFOTRANSFERASE"/>
    <property type="match status" value="1"/>
</dbReference>
<organism evidence="1 2">
    <name type="scientific">Rhodopila globiformis</name>
    <name type="common">Rhodopseudomonas globiformis</name>
    <dbReference type="NCBI Taxonomy" id="1071"/>
    <lineage>
        <taxon>Bacteria</taxon>
        <taxon>Pseudomonadati</taxon>
        <taxon>Pseudomonadota</taxon>
        <taxon>Alphaproteobacteria</taxon>
        <taxon>Acetobacterales</taxon>
        <taxon>Acetobacteraceae</taxon>
        <taxon>Rhodopila</taxon>
    </lineage>
</organism>
<dbReference type="Gene3D" id="3.40.50.300">
    <property type="entry name" value="P-loop containing nucleotide triphosphate hydrolases"/>
    <property type="match status" value="1"/>
</dbReference>
<dbReference type="PANTHER" id="PTHR10704:SF44">
    <property type="entry name" value="LD35051P-RELATED"/>
    <property type="match status" value="1"/>
</dbReference>
<protein>
    <recommendedName>
        <fullName evidence="3">Sulfotransferase domain-containing protein</fullName>
    </recommendedName>
</protein>
<keyword evidence="2" id="KW-1185">Reference proteome</keyword>
<gene>
    <name evidence="1" type="ORF">CCS01_15645</name>
</gene>
<dbReference type="Proteomes" id="UP000239724">
    <property type="component" value="Unassembled WGS sequence"/>
</dbReference>
<evidence type="ECO:0000313" key="1">
    <source>
        <dbReference type="EMBL" id="PPQ32479.1"/>
    </source>
</evidence>
<dbReference type="GO" id="GO:0006790">
    <property type="term" value="P:sulfur compound metabolic process"/>
    <property type="evidence" value="ECO:0007669"/>
    <property type="project" value="TreeGrafter"/>
</dbReference>
<dbReference type="AlphaFoldDB" id="A0A2S6NCZ7"/>
<dbReference type="RefSeq" id="WP_104519768.1">
    <property type="nucleotide sequence ID" value="NZ_NHRY01000167.1"/>
</dbReference>
<dbReference type="InterPro" id="IPR027417">
    <property type="entry name" value="P-loop_NTPase"/>
</dbReference>
<accession>A0A2S6NCZ7</accession>
<dbReference type="EMBL" id="NHRY01000167">
    <property type="protein sequence ID" value="PPQ32479.1"/>
    <property type="molecule type" value="Genomic_DNA"/>
</dbReference>
<name>A0A2S6NCZ7_RHOGL</name>
<dbReference type="GO" id="GO:0006044">
    <property type="term" value="P:N-acetylglucosamine metabolic process"/>
    <property type="evidence" value="ECO:0007669"/>
    <property type="project" value="TreeGrafter"/>
</dbReference>
<dbReference type="SUPFAM" id="SSF52540">
    <property type="entry name" value="P-loop containing nucleoside triphosphate hydrolases"/>
    <property type="match status" value="1"/>
</dbReference>
<proteinExistence type="predicted"/>
<dbReference type="OrthoDB" id="118340at2"/>
<evidence type="ECO:0008006" key="3">
    <source>
        <dbReference type="Google" id="ProtNLM"/>
    </source>
</evidence>